<gene>
    <name evidence="3" type="ORF">LSAT_V11C400209420</name>
</gene>
<dbReference type="Proteomes" id="UP000235145">
    <property type="component" value="Unassembled WGS sequence"/>
</dbReference>
<feature type="domain" description="MULE transposase" evidence="2">
    <location>
        <begin position="147"/>
        <end position="242"/>
    </location>
</feature>
<feature type="compositionally biased region" description="Basic residues" evidence="1">
    <location>
        <begin position="1"/>
        <end position="10"/>
    </location>
</feature>
<evidence type="ECO:0000313" key="4">
    <source>
        <dbReference type="Proteomes" id="UP000235145"/>
    </source>
</evidence>
<dbReference type="InterPro" id="IPR018289">
    <property type="entry name" value="MULE_transposase_dom"/>
</dbReference>
<dbReference type="AlphaFoldDB" id="A0A9R1VXZ9"/>
<feature type="region of interest" description="Disordered" evidence="1">
    <location>
        <begin position="1"/>
        <end position="20"/>
    </location>
</feature>
<evidence type="ECO:0000259" key="2">
    <source>
        <dbReference type="Pfam" id="PF10551"/>
    </source>
</evidence>
<name>A0A9R1VXZ9_LACSA</name>
<dbReference type="PANTHER" id="PTHR31973:SF190">
    <property type="entry name" value="MULE TRANSPOSASE DOMAIN-CONTAINING PROTEIN"/>
    <property type="match status" value="1"/>
</dbReference>
<dbReference type="EMBL" id="NBSK02000004">
    <property type="protein sequence ID" value="KAJ0212997.1"/>
    <property type="molecule type" value="Genomic_DNA"/>
</dbReference>
<dbReference type="Pfam" id="PF10551">
    <property type="entry name" value="MULE"/>
    <property type="match status" value="1"/>
</dbReference>
<protein>
    <recommendedName>
        <fullName evidence="2">MULE transposase domain-containing protein</fullName>
    </recommendedName>
</protein>
<sequence>MNRGPSKCRGKGGSSKNKNVVKVGESNKCPWKLLVSKWKKDGDWAVKTYEKEHKCLQTRKIKACNYKFLSKQILEPIRALKEHLERKYHIQMSDMKVFMAKEKSLETIRGIYWRFKLETQTQRSSFKCVCVVGPHKQDFAVGKKDFLGLDGAFMKGLYPGMILTTVGLDGNNCTYPMTYGVVESENCNSWTWFLKNLGDDLDLHTNSNFTFITDRHEGVLPAFAKLFPCTENRFCLLHIHENMKRKYRGKEFKDCLWKYATTSIVQKFNLAMEELKKLNNDAYVGLYVL</sequence>
<proteinExistence type="predicted"/>
<evidence type="ECO:0000256" key="1">
    <source>
        <dbReference type="SAM" id="MobiDB-lite"/>
    </source>
</evidence>
<evidence type="ECO:0000313" key="3">
    <source>
        <dbReference type="EMBL" id="KAJ0212997.1"/>
    </source>
</evidence>
<dbReference type="PANTHER" id="PTHR31973">
    <property type="entry name" value="POLYPROTEIN, PUTATIVE-RELATED"/>
    <property type="match status" value="1"/>
</dbReference>
<comment type="caution">
    <text evidence="3">The sequence shown here is derived from an EMBL/GenBank/DDBJ whole genome shotgun (WGS) entry which is preliminary data.</text>
</comment>
<accession>A0A9R1VXZ9</accession>
<reference evidence="3 4" key="1">
    <citation type="journal article" date="2017" name="Nat. Commun.">
        <title>Genome assembly with in vitro proximity ligation data and whole-genome triplication in lettuce.</title>
        <authorList>
            <person name="Reyes-Chin-Wo S."/>
            <person name="Wang Z."/>
            <person name="Yang X."/>
            <person name="Kozik A."/>
            <person name="Arikit S."/>
            <person name="Song C."/>
            <person name="Xia L."/>
            <person name="Froenicke L."/>
            <person name="Lavelle D.O."/>
            <person name="Truco M.J."/>
            <person name="Xia R."/>
            <person name="Zhu S."/>
            <person name="Xu C."/>
            <person name="Xu H."/>
            <person name="Xu X."/>
            <person name="Cox K."/>
            <person name="Korf I."/>
            <person name="Meyers B.C."/>
            <person name="Michelmore R.W."/>
        </authorList>
    </citation>
    <scope>NUCLEOTIDE SEQUENCE [LARGE SCALE GENOMIC DNA]</scope>
    <source>
        <strain evidence="4">cv. Salinas</strain>
        <tissue evidence="3">Seedlings</tissue>
    </source>
</reference>
<organism evidence="3 4">
    <name type="scientific">Lactuca sativa</name>
    <name type="common">Garden lettuce</name>
    <dbReference type="NCBI Taxonomy" id="4236"/>
    <lineage>
        <taxon>Eukaryota</taxon>
        <taxon>Viridiplantae</taxon>
        <taxon>Streptophyta</taxon>
        <taxon>Embryophyta</taxon>
        <taxon>Tracheophyta</taxon>
        <taxon>Spermatophyta</taxon>
        <taxon>Magnoliopsida</taxon>
        <taxon>eudicotyledons</taxon>
        <taxon>Gunneridae</taxon>
        <taxon>Pentapetalae</taxon>
        <taxon>asterids</taxon>
        <taxon>campanulids</taxon>
        <taxon>Asterales</taxon>
        <taxon>Asteraceae</taxon>
        <taxon>Cichorioideae</taxon>
        <taxon>Cichorieae</taxon>
        <taxon>Lactucinae</taxon>
        <taxon>Lactuca</taxon>
    </lineage>
</organism>
<keyword evidence="4" id="KW-1185">Reference proteome</keyword>